<dbReference type="Pfam" id="PF01822">
    <property type="entry name" value="WSC"/>
    <property type="match status" value="1"/>
</dbReference>
<organism evidence="5 6">
    <name type="scientific">Staphylotrichum longicolle</name>
    <dbReference type="NCBI Taxonomy" id="669026"/>
    <lineage>
        <taxon>Eukaryota</taxon>
        <taxon>Fungi</taxon>
        <taxon>Dikarya</taxon>
        <taxon>Ascomycota</taxon>
        <taxon>Pezizomycotina</taxon>
        <taxon>Sordariomycetes</taxon>
        <taxon>Sordariomycetidae</taxon>
        <taxon>Sordariales</taxon>
        <taxon>Chaetomiaceae</taxon>
        <taxon>Staphylotrichum</taxon>
    </lineage>
</organism>
<keyword evidence="1" id="KW-0677">Repeat</keyword>
<dbReference type="Proteomes" id="UP001197093">
    <property type="component" value="Unassembled WGS sequence"/>
</dbReference>
<evidence type="ECO:0000313" key="5">
    <source>
        <dbReference type="EMBL" id="KAG7284517.1"/>
    </source>
</evidence>
<dbReference type="SUPFAM" id="SSF49785">
    <property type="entry name" value="Galactose-binding domain-like"/>
    <property type="match status" value="1"/>
</dbReference>
<feature type="domain" description="WSC" evidence="4">
    <location>
        <begin position="30"/>
        <end position="121"/>
    </location>
</feature>
<evidence type="ECO:0000256" key="1">
    <source>
        <dbReference type="ARBA" id="ARBA00022737"/>
    </source>
</evidence>
<feature type="region of interest" description="Disordered" evidence="2">
    <location>
        <begin position="124"/>
        <end position="225"/>
    </location>
</feature>
<dbReference type="InterPro" id="IPR051589">
    <property type="entry name" value="Sialate-O-sulfotransferase"/>
</dbReference>
<accession>A0AAD4ENJ2</accession>
<evidence type="ECO:0000256" key="2">
    <source>
        <dbReference type="SAM" id="MobiDB-lite"/>
    </source>
</evidence>
<dbReference type="EMBL" id="JAHCVI010000006">
    <property type="protein sequence ID" value="KAG7284517.1"/>
    <property type="molecule type" value="Genomic_DNA"/>
</dbReference>
<dbReference type="InterPro" id="IPR008979">
    <property type="entry name" value="Galactose-bd-like_sf"/>
</dbReference>
<sequence>MASIRSRPGLRAATLLYLVSLTTALPALGEFKYQGCYTNDENDAALKGKAVTDQELTLPKCAAICDGYAWFGVQAGSVCYCGTSLADSAVKRPEAECNVRCAGTRCQVCGGPERINVFWTGESTTTSASAEPMSTSTEEPPVETTTTEEPPVESTTTTEEPTVSSSSTTTTTTSEAPLETTTTTTSEAPAETTTTTTTDAPKNPRSSSPPRPRPSRQLNASSQRPFSQPHPCWIALPAACESLNNAALPYPVYTPVASKCSVAMYGADLVLPTALSSCFQNYNRPSWTPTAAYSCVATADVYCHSTTVCKDAVATPTAPAQFYRNALVADGEVAGFEDGKLWDRPSGTNSDESVIRVGVAAGVAHEGRYALKVDFSNTNGGSRGWIKYITLDPGVEYVASWWWWSENAQGSTTSRMQFTGGGGVGFLKDAPTKGGPTRQWVKVEQRFTTAASFGRVYFTVYGNRQDAANTFYVDDISITRV</sequence>
<protein>
    <recommendedName>
        <fullName evidence="4">WSC domain-containing protein</fullName>
    </recommendedName>
</protein>
<dbReference type="Gene3D" id="2.60.120.260">
    <property type="entry name" value="Galactose-binding domain-like"/>
    <property type="match status" value="1"/>
</dbReference>
<proteinExistence type="predicted"/>
<gene>
    <name evidence="5" type="ORF">NEMBOFW57_010892</name>
</gene>
<keyword evidence="3" id="KW-0732">Signal</keyword>
<dbReference type="InterPro" id="IPR002889">
    <property type="entry name" value="WSC_carb-bd"/>
</dbReference>
<comment type="caution">
    <text evidence="5">The sequence shown here is derived from an EMBL/GenBank/DDBJ whole genome shotgun (WGS) entry which is preliminary data.</text>
</comment>
<name>A0AAD4ENJ2_9PEZI</name>
<reference evidence="5" key="1">
    <citation type="submission" date="2023-02" db="EMBL/GenBank/DDBJ databases">
        <authorList>
            <person name="Palmer J.M."/>
        </authorList>
    </citation>
    <scope>NUCLEOTIDE SEQUENCE</scope>
    <source>
        <strain evidence="5">FW57</strain>
    </source>
</reference>
<dbReference type="AlphaFoldDB" id="A0AAD4ENJ2"/>
<evidence type="ECO:0000259" key="4">
    <source>
        <dbReference type="PROSITE" id="PS51212"/>
    </source>
</evidence>
<dbReference type="PANTHER" id="PTHR45964:SF9">
    <property type="entry name" value="SULFOTRANSFERASE"/>
    <property type="match status" value="1"/>
</dbReference>
<dbReference type="SMART" id="SM00321">
    <property type="entry name" value="WSC"/>
    <property type="match status" value="1"/>
</dbReference>
<dbReference type="PROSITE" id="PS51212">
    <property type="entry name" value="WSC"/>
    <property type="match status" value="1"/>
</dbReference>
<feature type="signal peptide" evidence="3">
    <location>
        <begin position="1"/>
        <end position="24"/>
    </location>
</feature>
<evidence type="ECO:0000313" key="6">
    <source>
        <dbReference type="Proteomes" id="UP001197093"/>
    </source>
</evidence>
<keyword evidence="6" id="KW-1185">Reference proteome</keyword>
<evidence type="ECO:0000256" key="3">
    <source>
        <dbReference type="SAM" id="SignalP"/>
    </source>
</evidence>
<feature type="compositionally biased region" description="Low complexity" evidence="2">
    <location>
        <begin position="124"/>
        <end position="206"/>
    </location>
</feature>
<dbReference type="PANTHER" id="PTHR45964">
    <property type="entry name" value="WSCD FAMILY MEMBER CG9164"/>
    <property type="match status" value="1"/>
</dbReference>
<feature type="chain" id="PRO_5042000575" description="WSC domain-containing protein" evidence="3">
    <location>
        <begin position="25"/>
        <end position="481"/>
    </location>
</feature>